<proteinExistence type="predicted"/>
<dbReference type="Gene3D" id="2.30.110.10">
    <property type="entry name" value="Electron Transport, Fmn-binding Protein, Chain A"/>
    <property type="match status" value="1"/>
</dbReference>
<dbReference type="Proteomes" id="UP000255335">
    <property type="component" value="Unassembled WGS sequence"/>
</dbReference>
<gene>
    <name evidence="1" type="ORF">NCTC12221_00912</name>
</gene>
<reference evidence="1 2" key="1">
    <citation type="submission" date="2018-06" db="EMBL/GenBank/DDBJ databases">
        <authorList>
            <consortium name="Pathogen Informatics"/>
            <person name="Doyle S."/>
        </authorList>
    </citation>
    <scope>NUCLEOTIDE SEQUENCE [LARGE SCALE GENOMIC DNA]</scope>
    <source>
        <strain evidence="1 2">NCTC12221</strain>
    </source>
</reference>
<dbReference type="EMBL" id="UGHZ01000001">
    <property type="protein sequence ID" value="STP09468.1"/>
    <property type="molecule type" value="Genomic_DNA"/>
</dbReference>
<dbReference type="AlphaFoldDB" id="A0A377JP14"/>
<evidence type="ECO:0000313" key="2">
    <source>
        <dbReference type="Proteomes" id="UP000255335"/>
    </source>
</evidence>
<accession>A0A377JP14</accession>
<evidence type="ECO:0000313" key="1">
    <source>
        <dbReference type="EMBL" id="STP09468.1"/>
    </source>
</evidence>
<dbReference type="RefSeq" id="WP_258554174.1">
    <property type="nucleotide sequence ID" value="NZ_UGHZ01000001.1"/>
</dbReference>
<protein>
    <submittedName>
        <fullName evidence="1">Uncharacterized conserved protein</fullName>
    </submittedName>
</protein>
<dbReference type="SUPFAM" id="SSF50475">
    <property type="entry name" value="FMN-binding split barrel"/>
    <property type="match status" value="1"/>
</dbReference>
<sequence length="154" mass="17445">MEYLTLAEIGKILDLGVFYLGTKGTCGNPRVRPMRSNIVHNGKLYFGTTHNKNLLKHIMQFSGVEICISTADILALRVRGEARVANHLDVKEALMAKYERIATTFENNPNHPILRFSTLKISVRDCRILMAIFLHTRNSYKVGVILLDSIIARF</sequence>
<name>A0A377JP14_9HELI</name>
<dbReference type="InterPro" id="IPR012349">
    <property type="entry name" value="Split_barrel_FMN-bd"/>
</dbReference>
<organism evidence="1 2">
    <name type="scientific">Helicobacter cinaedi</name>
    <dbReference type="NCBI Taxonomy" id="213"/>
    <lineage>
        <taxon>Bacteria</taxon>
        <taxon>Pseudomonadati</taxon>
        <taxon>Campylobacterota</taxon>
        <taxon>Epsilonproteobacteria</taxon>
        <taxon>Campylobacterales</taxon>
        <taxon>Helicobacteraceae</taxon>
        <taxon>Helicobacter</taxon>
    </lineage>
</organism>